<dbReference type="AlphaFoldDB" id="A0A9Q5NCF5"/>
<protein>
    <submittedName>
        <fullName evidence="3">Terpenoid synthase</fullName>
    </submittedName>
</protein>
<organism evidence="3 4">
    <name type="scientific">Sanghuangporus baumii</name>
    <name type="common">Phellinus baumii</name>
    <dbReference type="NCBI Taxonomy" id="108892"/>
    <lineage>
        <taxon>Eukaryota</taxon>
        <taxon>Fungi</taxon>
        <taxon>Dikarya</taxon>
        <taxon>Basidiomycota</taxon>
        <taxon>Agaricomycotina</taxon>
        <taxon>Agaricomycetes</taxon>
        <taxon>Hymenochaetales</taxon>
        <taxon>Hymenochaetaceae</taxon>
        <taxon>Sanghuangporus</taxon>
    </lineage>
</organism>
<dbReference type="GO" id="GO:0016838">
    <property type="term" value="F:carbon-oxygen lyase activity, acting on phosphates"/>
    <property type="evidence" value="ECO:0007669"/>
    <property type="project" value="InterPro"/>
</dbReference>
<dbReference type="SFLD" id="SFLDS00005">
    <property type="entry name" value="Isoprenoid_Synthase_Type_I"/>
    <property type="match status" value="1"/>
</dbReference>
<dbReference type="SUPFAM" id="SSF48576">
    <property type="entry name" value="Terpenoid synthases"/>
    <property type="match status" value="1"/>
</dbReference>
<keyword evidence="2" id="KW-0456">Lyase</keyword>
<keyword evidence="4" id="KW-1185">Reference proteome</keyword>
<dbReference type="EMBL" id="LNZH02000177">
    <property type="protein sequence ID" value="OCB88519.1"/>
    <property type="molecule type" value="Genomic_DNA"/>
</dbReference>
<evidence type="ECO:0000256" key="1">
    <source>
        <dbReference type="ARBA" id="ARBA00007946"/>
    </source>
</evidence>
<name>A0A9Q5NCF5_SANBA</name>
<dbReference type="OrthoDB" id="2998174at2759"/>
<evidence type="ECO:0000313" key="4">
    <source>
        <dbReference type="Proteomes" id="UP000757232"/>
    </source>
</evidence>
<evidence type="ECO:0000256" key="2">
    <source>
        <dbReference type="ARBA" id="ARBA00023239"/>
    </source>
</evidence>
<dbReference type="InterPro" id="IPR024652">
    <property type="entry name" value="Trichodiene_synth"/>
</dbReference>
<dbReference type="SFLD" id="SFLDG01021">
    <property type="entry name" value="Trichodiene_Synthase_Like"/>
    <property type="match status" value="1"/>
</dbReference>
<dbReference type="Pfam" id="PF06330">
    <property type="entry name" value="TRI5"/>
    <property type="match status" value="1"/>
</dbReference>
<dbReference type="Gene3D" id="1.10.600.10">
    <property type="entry name" value="Farnesyl Diphosphate Synthase"/>
    <property type="match status" value="1"/>
</dbReference>
<dbReference type="InterPro" id="IPR008949">
    <property type="entry name" value="Isoprenoid_synthase_dom_sf"/>
</dbReference>
<reference evidence="3" key="1">
    <citation type="submission" date="2016-06" db="EMBL/GenBank/DDBJ databases">
        <title>Draft Genome sequence of the fungus Inonotus baumii.</title>
        <authorList>
            <person name="Zhu H."/>
            <person name="Lin W."/>
        </authorList>
    </citation>
    <scope>NUCLEOTIDE SEQUENCE</scope>
    <source>
        <strain evidence="3">821</strain>
    </source>
</reference>
<proteinExistence type="inferred from homology"/>
<gene>
    <name evidence="3" type="ORF">A7U60_g4334</name>
</gene>
<dbReference type="Proteomes" id="UP000757232">
    <property type="component" value="Unassembled WGS sequence"/>
</dbReference>
<comment type="similarity">
    <text evidence="1">Belongs to the trichodiene synthase family.</text>
</comment>
<sequence>MFSLSNAGVRELQTENLSPPTDRASLRTFLSAFLKRCGIQYQGSEQPIAKFEALCIAEASARGYLGGDDAILRRSIGVGAAIGATGYAHLRDEGVKIYIALYTGFMTYLDDVFVSYIDAIREFVPRFVARRPQQRKELDDFAALLLEMPRFHNAVACNIILTSTLDYVSSLLIQYDVLGVPVPKSATEYPVFFRRLSGIGNGYAAFIFPASLPVHSWIFAFPDIAYCVCTLNDMLSFYKEDLAGEVEDTLIWLTARNRNISVYESLCAIANETMDTHNRALRALTPFQDAYDAYRNFASGYHGFHVESKRYKLQDLGL</sequence>
<evidence type="ECO:0000313" key="3">
    <source>
        <dbReference type="EMBL" id="OCB88519.1"/>
    </source>
</evidence>
<comment type="caution">
    <text evidence="3">The sequence shown here is derived from an EMBL/GenBank/DDBJ whole genome shotgun (WGS) entry which is preliminary data.</text>
</comment>
<accession>A0A9Q5NCF5</accession>